<accession>M0DIT3</accession>
<reference evidence="1 2" key="1">
    <citation type="journal article" date="2014" name="PLoS Genet.">
        <title>Phylogenetically driven sequencing of extremely halophilic archaea reveals strategies for static and dynamic osmo-response.</title>
        <authorList>
            <person name="Becker E.A."/>
            <person name="Seitzer P.M."/>
            <person name="Tritt A."/>
            <person name="Larsen D."/>
            <person name="Krusor M."/>
            <person name="Yao A.I."/>
            <person name="Wu D."/>
            <person name="Madern D."/>
            <person name="Eisen J.A."/>
            <person name="Darling A.E."/>
            <person name="Facciotti M.T."/>
        </authorList>
    </citation>
    <scope>NUCLEOTIDE SEQUENCE [LARGE SCALE GENOMIC DNA]</scope>
    <source>
        <strain evidence="1 2">DSM 14210</strain>
    </source>
</reference>
<keyword evidence="2" id="KW-1185">Reference proteome</keyword>
<evidence type="ECO:0000313" key="2">
    <source>
        <dbReference type="Proteomes" id="UP000011523"/>
    </source>
</evidence>
<dbReference type="PATRIC" id="fig|1227485.3.peg.2471"/>
<proteinExistence type="predicted"/>
<evidence type="ECO:0000313" key="1">
    <source>
        <dbReference type="EMBL" id="ELZ35375.1"/>
    </source>
</evidence>
<dbReference type="EMBL" id="AOJD01000064">
    <property type="protein sequence ID" value="ELZ35375.1"/>
    <property type="molecule type" value="Genomic_DNA"/>
</dbReference>
<dbReference type="Proteomes" id="UP000011523">
    <property type="component" value="Unassembled WGS sequence"/>
</dbReference>
<organism evidence="1 2">
    <name type="scientific">Halorubrum tebenquichense DSM 14210</name>
    <dbReference type="NCBI Taxonomy" id="1227485"/>
    <lineage>
        <taxon>Archaea</taxon>
        <taxon>Methanobacteriati</taxon>
        <taxon>Methanobacteriota</taxon>
        <taxon>Stenosarchaea group</taxon>
        <taxon>Halobacteria</taxon>
        <taxon>Halobacteriales</taxon>
        <taxon>Haloferacaceae</taxon>
        <taxon>Halorubrum</taxon>
    </lineage>
</organism>
<dbReference type="RefSeq" id="WP_006630166.1">
    <property type="nucleotide sequence ID" value="NZ_AOJD01000064.1"/>
</dbReference>
<name>M0DIT3_9EURY</name>
<dbReference type="AlphaFoldDB" id="M0DIT3"/>
<dbReference type="OrthoDB" id="326237at2157"/>
<protein>
    <submittedName>
        <fullName evidence="1">Uncharacterized protein</fullName>
    </submittedName>
</protein>
<comment type="caution">
    <text evidence="1">The sequence shown here is derived from an EMBL/GenBank/DDBJ whole genome shotgun (WGS) entry which is preliminary data.</text>
</comment>
<sequence length="171" mass="18141">MTRNVGSGQLRNAILADLRSYQPLLDALDTANLDGVDGPDDPSAQVYSQQTIQDTDFPVGVAIGLMRAGDGSSTSSSTSATFLVQATVVARLGWRQAVDRTPELGLSESYMDNLLSRVGARANIAFGVPYLEPNGSVGGSEMIEADDGGQWSLPARWRVTRRVVGDDGPRA</sequence>
<gene>
    <name evidence="1" type="ORF">C472_12595</name>
</gene>